<reference evidence="1 2" key="2">
    <citation type="submission" date="2020-01" db="EMBL/GenBank/DDBJ databases">
        <title>Clostridiaceae sp. nov. isolated from the gut of human by culturomics.</title>
        <authorList>
            <person name="Chang Y."/>
        </authorList>
    </citation>
    <scope>NUCLEOTIDE SEQUENCE [LARGE SCALE GENOMIC DNA]</scope>
    <source>
        <strain evidence="1 2">DONG20-135</strain>
    </source>
</reference>
<reference evidence="1 2" key="1">
    <citation type="submission" date="2019-12" db="EMBL/GenBank/DDBJ databases">
        <authorList>
            <person name="Yang R."/>
        </authorList>
    </citation>
    <scope>NUCLEOTIDE SEQUENCE [LARGE SCALE GENOMIC DNA]</scope>
    <source>
        <strain evidence="1 2">DONG20-135</strain>
    </source>
</reference>
<dbReference type="Proteomes" id="UP000434036">
    <property type="component" value="Unassembled WGS sequence"/>
</dbReference>
<gene>
    <name evidence="1" type="ORF">GSF08_09580</name>
</gene>
<evidence type="ECO:0000313" key="2">
    <source>
        <dbReference type="Proteomes" id="UP000434036"/>
    </source>
</evidence>
<evidence type="ECO:0000313" key="1">
    <source>
        <dbReference type="EMBL" id="MXQ74185.1"/>
    </source>
</evidence>
<organism evidence="1 2">
    <name type="scientific">Copranaerobaculum intestinale</name>
    <dbReference type="NCBI Taxonomy" id="2692629"/>
    <lineage>
        <taxon>Bacteria</taxon>
        <taxon>Bacillati</taxon>
        <taxon>Bacillota</taxon>
        <taxon>Erysipelotrichia</taxon>
        <taxon>Erysipelotrichales</taxon>
        <taxon>Erysipelotrichaceae</taxon>
        <taxon>Copranaerobaculum</taxon>
    </lineage>
</organism>
<proteinExistence type="predicted"/>
<comment type="caution">
    <text evidence="1">The sequence shown here is derived from an EMBL/GenBank/DDBJ whole genome shotgun (WGS) entry which is preliminary data.</text>
</comment>
<keyword evidence="2" id="KW-1185">Reference proteome</keyword>
<dbReference type="EMBL" id="WUUQ01000004">
    <property type="protein sequence ID" value="MXQ74185.1"/>
    <property type="molecule type" value="Genomic_DNA"/>
</dbReference>
<name>A0A6N8U9M8_9FIRM</name>
<accession>A0A6N8U9M8</accession>
<sequence>MNSWRNVVFGRCIPSLLATIGPDDCQPNSSGSLDVIVQLKDIAGNVSPLPDGLFLTVSDSKETMQTLPLAANDDGIAHLTLTDMTGVEAVAVLTDKDGYQMMNGDRFMIRYVVDEEVQEEDYAHIYFRNDHHELRIECMKQDPTELELYTVKRNEFNEIVPLEDDDCYVVHITQSKRDHVVTLDRGNDHHVTLQDVFSGMVCIHMEDAEGYALSYRFNNGPETDCGEMDILAGTHNEAQLILTKKPSNILTLTKLIREDDGTLVVPQNGCFSVHVLGASMDQIVMLNEANHFTADLFDMCPGTYSISEECTGGYEVSYIVNGMPECNYAQVEMDACDSNDVMIINSYPVSDDCCGSRLRICKYIRDDHGRLNRPCGCESFKVMLTGCGRQEVFNLNESNNWCVDIDTICSGYYEVCELDCNEYSTSYIVNGGEEMTTACVNVSEGFSNSVKVVNTERCKGRVTISKYIRNENGELVRPKRDYVFYATLKSYFMKESFVLNEANDWCVSFDNLREGSYEVKEQCLDDMDTWYMVNGCPMNRKARFIVEGSGTNEVKIVNEERPSHIGTLTICKMMETEGGALVKPSGSDRFEIRLEGGGECVDTTLSYRNGWRICADDLRQGTYCVSELNSENVRYLVDGCERSCACVEMDECPHEIVIINPEDRFGTLRICSRIETCDGDLNRPDDRECFTVLVEGRKFSKEYVLSCENNWCISMDQLPKGRYRIYQKDDYGYLVSYEINGKRKNRASVSLYEQDIEVTIINQVRTCVGEVCISKWICDDGELYTPEYGCYEIELKGRRYKECFTLDAENSFTVCLNDLEEGKYHVKEIKGNGRILINGCDSDGSFIVGRSDIDIRVVNDTIPVPLVTIEKQLKDECGNLCKPEEDDCFEILVEGKNCRDYYTLDCTNDWKICLDQLEAGMYHIYEKACGYEVSFMIDGECRNDGSFSVAKKDVHILMINEMLPHADVEVSKWIRDESGMLVRPHRDECFEIKIEGESYCQTFDLNYDNNWCLCLDDLRPGRYEIKEAMCPEYDASFIIDDKEMTQGIFFVDMNDVEIKVINQDRVTGNLDICAFVREGGSLYDPIDSDAFTFCIAKDGCNEEYTLDCSNDWCIRLENLYSGIYRISAADSDYQMEVEVDGCPVMEGRVPVDCGDTAVKLIFAKIGCDVHVCKCMMEEECLIKPTNDQHFTMKLSGEGREETLHLTHRNNFEMTVHDVKNGRYEIVEINHEGFETMYEINGCEQMDGRFEVMDEDVDITVINEEMQNSGILSIHAMIRDCNNNLLSPSGNMRFHVDVESREFSNHYVLSSANQWRVEIAGLKQARYSIVQELEEGMEKVRYRINGGRELNHAMVSISEQDQSVEIINVMDCNKGSISICKLYRDNSCGCLSKPIGDEAYKIVLSGPAEDREYVLNAENEYCVKAEMLDDGMYLIKEVPIVGNQVTYMVDGGKETKEAVVHVLGSAHQVKVINSSASGDSAIQICKFIRSDGSLSRPSRGTYQVVLRSGNFSQEFTLNQANRYCVKVDQLQDGVYEVEELGGRDVTYIVDGKAETQTARVSVNGGSHSISVINREGESDAGSIRICKYLRNAGGELVKPASSAVFEAVLEGPGMAKTMILSAANNWCAAADDLQAGTYRIMEKNSGDNTVSYMVNDEAESDEAYIEVDGSANEVKIINTPSVQDRGSITLRKYVRSADNQMMQPDSSARYRIHVSKSGFNRTITLDKNNNFTMILSNLTDGNYTVEELGDHQVTYIIDGGNEVNFAVVTVLGSAHQVDIINQEETKDNGTIQICKYIRDTAGDLIRPSGNREFEVQISKAGYNETKKLNRMNNWCVTLENLKPGNYTVQEMNNGDDVTYIVNDGSEIDYAVVYVNGEANTVQIINRSEASQGGSLHLCKFIRNTQGQLIRPSGDAKYLMHVSGPGLNLTRTLDRDNDWCDTLNNLPTGTYVLQELSTADKVTYIINNGSEVDNAIVRIDQTASHVQVINTALSPSGGSIQLCKYIRDERGLLVRPSGDAEFLMHISGPGLNTGTKLNRDNNWCTVYDRLGEGTYVLQEITTGDKVTYIVNGGSEVDNGIIDVRGNTNIVQVVNSQMTPPQGGTIQICKYLRNSDNQLVKPSGAASYQVRITAAGYNEIQRLDNTNNWCVKLENLSNGNYTISEVDNPNKVSYIINDGSEVDYATVFVNHDVNEVKMINYPGVSTGSITLRKRIKSADGSESAPVLGDEFSVALMSANFYQIYTLNYDNRFIETISDLPKGTYTVQEADNSGEYQVTYRINNQAPVEIGQLNVDNNANHVDIINELTADANSLEFMKFVVQENGTLGKPRNDEVFQVIVQGPSVNETVELNQANNWYHYMNNLPEGNYTLRESQAAGYTTSYIVNGGEPLAEAAFFVGPDVSNLVEILNTADDQAVRGSITAQVMVEDADGILHKPQPKQEFHVRFSGEDIDQVVALNQNNRFMYINEQLDTGTYYVEAQDSYGYEPYYRINGGEKQPYARVNVVDSRNHNVTCVMKQVRPLYESDQKNDHSISIVIE</sequence>
<dbReference type="RefSeq" id="WP_160625578.1">
    <property type="nucleotide sequence ID" value="NZ_WUUQ01000004.1"/>
</dbReference>
<protein>
    <submittedName>
        <fullName evidence="1">Cna B-type domain-containing protein</fullName>
    </submittedName>
</protein>